<gene>
    <name evidence="12" type="ORF">UFOPK3789_00980</name>
</gene>
<keyword evidence="3" id="KW-0444">Lipid biosynthesis</keyword>
<dbReference type="InterPro" id="IPR004570">
    <property type="entry name" value="Phosphatidylglycerol_P_synth"/>
</dbReference>
<evidence type="ECO:0000256" key="5">
    <source>
        <dbReference type="ARBA" id="ARBA00022692"/>
    </source>
</evidence>
<dbReference type="GO" id="GO:0016020">
    <property type="term" value="C:membrane"/>
    <property type="evidence" value="ECO:0007669"/>
    <property type="project" value="UniProtKB-SubCell"/>
</dbReference>
<evidence type="ECO:0000256" key="9">
    <source>
        <dbReference type="ARBA" id="ARBA00023209"/>
    </source>
</evidence>
<protein>
    <submittedName>
        <fullName evidence="12">Unannotated protein</fullName>
    </submittedName>
</protein>
<dbReference type="GO" id="GO:0008444">
    <property type="term" value="F:CDP-diacylglycerol-glycerol-3-phosphate 3-phosphatidyltransferase activity"/>
    <property type="evidence" value="ECO:0007669"/>
    <property type="project" value="InterPro"/>
</dbReference>
<dbReference type="GO" id="GO:0046474">
    <property type="term" value="P:glycerophospholipid biosynthetic process"/>
    <property type="evidence" value="ECO:0007669"/>
    <property type="project" value="TreeGrafter"/>
</dbReference>
<evidence type="ECO:0000256" key="1">
    <source>
        <dbReference type="ARBA" id="ARBA00004141"/>
    </source>
</evidence>
<comment type="subcellular location">
    <subcellularLocation>
        <location evidence="1">Membrane</location>
        <topology evidence="1">Multi-pass membrane protein</topology>
    </subcellularLocation>
</comment>
<dbReference type="Pfam" id="PF01066">
    <property type="entry name" value="CDP-OH_P_transf"/>
    <property type="match status" value="1"/>
</dbReference>
<keyword evidence="9" id="KW-0594">Phospholipid biosynthesis</keyword>
<comment type="similarity">
    <text evidence="2">Belongs to the CDP-alcohol phosphatidyltransferase class-I family.</text>
</comment>
<dbReference type="PROSITE" id="PS00379">
    <property type="entry name" value="CDP_ALCOHOL_P_TRANSF"/>
    <property type="match status" value="1"/>
</dbReference>
<feature type="transmembrane region" description="Helical" evidence="11">
    <location>
        <begin position="160"/>
        <end position="182"/>
    </location>
</feature>
<evidence type="ECO:0000256" key="8">
    <source>
        <dbReference type="ARBA" id="ARBA00023136"/>
    </source>
</evidence>
<evidence type="ECO:0000256" key="7">
    <source>
        <dbReference type="ARBA" id="ARBA00023098"/>
    </source>
</evidence>
<keyword evidence="4" id="KW-0808">Transferase</keyword>
<dbReference type="InterPro" id="IPR048254">
    <property type="entry name" value="CDP_ALCOHOL_P_TRANSF_CS"/>
</dbReference>
<dbReference type="PIRSF" id="PIRSF000847">
    <property type="entry name" value="Phos_ph_gly_syn"/>
    <property type="match status" value="1"/>
</dbReference>
<reference evidence="12" key="1">
    <citation type="submission" date="2020-05" db="EMBL/GenBank/DDBJ databases">
        <authorList>
            <person name="Chiriac C."/>
            <person name="Salcher M."/>
            <person name="Ghai R."/>
            <person name="Kavagutti S V."/>
        </authorList>
    </citation>
    <scope>NUCLEOTIDE SEQUENCE</scope>
</reference>
<dbReference type="AlphaFoldDB" id="A0A6J7KHY2"/>
<organism evidence="12">
    <name type="scientific">freshwater metagenome</name>
    <dbReference type="NCBI Taxonomy" id="449393"/>
    <lineage>
        <taxon>unclassified sequences</taxon>
        <taxon>metagenomes</taxon>
        <taxon>ecological metagenomes</taxon>
    </lineage>
</organism>
<evidence type="ECO:0000256" key="11">
    <source>
        <dbReference type="SAM" id="Phobius"/>
    </source>
</evidence>
<proteinExistence type="inferred from homology"/>
<keyword evidence="10" id="KW-1208">Phospholipid metabolism</keyword>
<sequence length="190" mass="20682">MSAPMERLRRFGPGAIRTPANVITSLRLVLAIPALFLIVDMGSTWLTVGLWFVLSVTDGLDGWIARRDGTTRAGAFLDPLADKFLAVGGFSALAIRGDISWIPVFVIAGREVIISIYRSIEGRKGISLPARQLGKWKTFIQMAAIGFVLLPLTADLRWLWLSAIWAAVVLTVVSGIDVIAAARRPIRGEN</sequence>
<evidence type="ECO:0000313" key="12">
    <source>
        <dbReference type="EMBL" id="CAB4955878.1"/>
    </source>
</evidence>
<accession>A0A6J7KHY2</accession>
<evidence type="ECO:0000256" key="4">
    <source>
        <dbReference type="ARBA" id="ARBA00022679"/>
    </source>
</evidence>
<evidence type="ECO:0000256" key="3">
    <source>
        <dbReference type="ARBA" id="ARBA00022516"/>
    </source>
</evidence>
<keyword evidence="7" id="KW-0443">Lipid metabolism</keyword>
<keyword evidence="8 11" id="KW-0472">Membrane</keyword>
<name>A0A6J7KHY2_9ZZZZ</name>
<dbReference type="InterPro" id="IPR050324">
    <property type="entry name" value="CDP-alcohol_PTase-I"/>
</dbReference>
<keyword evidence="5 11" id="KW-0812">Transmembrane</keyword>
<dbReference type="Gene3D" id="1.20.120.1760">
    <property type="match status" value="1"/>
</dbReference>
<dbReference type="PANTHER" id="PTHR14269">
    <property type="entry name" value="CDP-DIACYLGLYCEROL--GLYCEROL-3-PHOSPHATE 3-PHOSPHATIDYLTRANSFERASE-RELATED"/>
    <property type="match status" value="1"/>
</dbReference>
<dbReference type="InterPro" id="IPR000462">
    <property type="entry name" value="CDP-OH_P_trans"/>
</dbReference>
<keyword evidence="6 11" id="KW-1133">Transmembrane helix</keyword>
<evidence type="ECO:0000256" key="2">
    <source>
        <dbReference type="ARBA" id="ARBA00010441"/>
    </source>
</evidence>
<evidence type="ECO:0000256" key="6">
    <source>
        <dbReference type="ARBA" id="ARBA00022989"/>
    </source>
</evidence>
<dbReference type="PANTHER" id="PTHR14269:SF62">
    <property type="entry name" value="CDP-DIACYLGLYCEROL--GLYCEROL-3-PHOSPHATE 3-PHOSPHATIDYLTRANSFERASE 1, CHLOROPLASTIC"/>
    <property type="match status" value="1"/>
</dbReference>
<feature type="transmembrane region" description="Helical" evidence="11">
    <location>
        <begin position="20"/>
        <end position="39"/>
    </location>
</feature>
<evidence type="ECO:0000256" key="10">
    <source>
        <dbReference type="ARBA" id="ARBA00023264"/>
    </source>
</evidence>
<dbReference type="InterPro" id="IPR043130">
    <property type="entry name" value="CDP-OH_PTrfase_TM_dom"/>
</dbReference>
<dbReference type="EMBL" id="CAFBNL010000055">
    <property type="protein sequence ID" value="CAB4955878.1"/>
    <property type="molecule type" value="Genomic_DNA"/>
</dbReference>